<keyword evidence="2" id="KW-1185">Reference proteome</keyword>
<protein>
    <recommendedName>
        <fullName evidence="3">FAD binding domain-containing protein</fullName>
    </recommendedName>
</protein>
<dbReference type="EMBL" id="JAPNUD010000044">
    <property type="protein sequence ID" value="MDA0642529.1"/>
    <property type="molecule type" value="Genomic_DNA"/>
</dbReference>
<comment type="caution">
    <text evidence="1">The sequence shown here is derived from an EMBL/GenBank/DDBJ whole genome shotgun (WGS) entry which is preliminary data.</text>
</comment>
<dbReference type="RefSeq" id="WP_271277048.1">
    <property type="nucleotide sequence ID" value="NZ_BAABFD010000005.1"/>
</dbReference>
<accession>A0ABT4SZS3</accession>
<name>A0ABT4SZS3_9ACTN</name>
<dbReference type="SUPFAM" id="SSF51905">
    <property type="entry name" value="FAD/NAD(P)-binding domain"/>
    <property type="match status" value="1"/>
</dbReference>
<dbReference type="Proteomes" id="UP001212498">
    <property type="component" value="Unassembled WGS sequence"/>
</dbReference>
<reference evidence="1 2" key="1">
    <citation type="submission" date="2022-11" db="EMBL/GenBank/DDBJ databases">
        <title>Nonomuraea corallina sp. nov., a new species of the genus Nonomuraea isolated from sea side sediment in Thai sea.</title>
        <authorList>
            <person name="Ngamcharungchit C."/>
            <person name="Matsumoto A."/>
            <person name="Suriyachadkun C."/>
            <person name="Panbangred W."/>
            <person name="Inahashi Y."/>
            <person name="Intra B."/>
        </authorList>
    </citation>
    <scope>NUCLEOTIDE SEQUENCE [LARGE SCALE GENOMIC DNA]</scope>
    <source>
        <strain evidence="1 2">DSM 43553</strain>
    </source>
</reference>
<gene>
    <name evidence="1" type="ORF">OUY24_17990</name>
</gene>
<evidence type="ECO:0000313" key="2">
    <source>
        <dbReference type="Proteomes" id="UP001212498"/>
    </source>
</evidence>
<organism evidence="1 2">
    <name type="scientific">Nonomuraea ferruginea</name>
    <dbReference type="NCBI Taxonomy" id="46174"/>
    <lineage>
        <taxon>Bacteria</taxon>
        <taxon>Bacillati</taxon>
        <taxon>Actinomycetota</taxon>
        <taxon>Actinomycetes</taxon>
        <taxon>Streptosporangiales</taxon>
        <taxon>Streptosporangiaceae</taxon>
        <taxon>Nonomuraea</taxon>
    </lineage>
</organism>
<sequence>MTLTDGTEEEGDLLIGADGLHSATRALLFGPEEDFLLDLEHKVAVYMLDKRPASIATGATGTLSSGGRIAAVISIPDSRIVAFFGYRADHARPGEDVTTELRPELPGWASAPMPWPACSWCRGLRQEECCGIAAVLLAGAAMPSQPQRRLTSDALADAIRLAATHTRMAAAADGPRAGSAARGLPEDILSLAGESRSR</sequence>
<proteinExistence type="predicted"/>
<evidence type="ECO:0008006" key="3">
    <source>
        <dbReference type="Google" id="ProtNLM"/>
    </source>
</evidence>
<dbReference type="InterPro" id="IPR036188">
    <property type="entry name" value="FAD/NAD-bd_sf"/>
</dbReference>
<dbReference type="Gene3D" id="3.50.50.60">
    <property type="entry name" value="FAD/NAD(P)-binding domain"/>
    <property type="match status" value="1"/>
</dbReference>
<evidence type="ECO:0000313" key="1">
    <source>
        <dbReference type="EMBL" id="MDA0642529.1"/>
    </source>
</evidence>